<reference evidence="9" key="1">
    <citation type="submission" date="2021-02" db="EMBL/GenBank/DDBJ databases">
        <authorList>
            <person name="Palmer J.M."/>
        </authorList>
    </citation>
    <scope>NUCLEOTIDE SEQUENCE</scope>
    <source>
        <strain evidence="9">SCRP23</strain>
    </source>
</reference>
<dbReference type="PROSITE" id="PS00108">
    <property type="entry name" value="PROTEIN_KINASE_ST"/>
    <property type="match status" value="1"/>
</dbReference>
<evidence type="ECO:0000256" key="6">
    <source>
        <dbReference type="PROSITE-ProRule" id="PRU10141"/>
    </source>
</evidence>
<organism evidence="9 10">
    <name type="scientific">Phytophthora boehmeriae</name>
    <dbReference type="NCBI Taxonomy" id="109152"/>
    <lineage>
        <taxon>Eukaryota</taxon>
        <taxon>Sar</taxon>
        <taxon>Stramenopiles</taxon>
        <taxon>Oomycota</taxon>
        <taxon>Peronosporomycetes</taxon>
        <taxon>Peronosporales</taxon>
        <taxon>Peronosporaceae</taxon>
        <taxon>Phytophthora</taxon>
    </lineage>
</organism>
<keyword evidence="4" id="KW-0418">Kinase</keyword>
<dbReference type="PROSITE" id="PS00107">
    <property type="entry name" value="PROTEIN_KINASE_ATP"/>
    <property type="match status" value="1"/>
</dbReference>
<dbReference type="InterPro" id="IPR001245">
    <property type="entry name" value="Ser-Thr/Tyr_kinase_cat_dom"/>
</dbReference>
<keyword evidence="3 6" id="KW-0547">Nucleotide-binding</keyword>
<comment type="caution">
    <text evidence="9">The sequence shown here is derived from an EMBL/GenBank/DDBJ whole genome shotgun (WGS) entry which is preliminary data.</text>
</comment>
<feature type="domain" description="Protein kinase" evidence="8">
    <location>
        <begin position="195"/>
        <end position="453"/>
    </location>
</feature>
<keyword evidence="1 7" id="KW-0723">Serine/threonine-protein kinase</keyword>
<evidence type="ECO:0000313" key="9">
    <source>
        <dbReference type="EMBL" id="KAG7394678.1"/>
    </source>
</evidence>
<evidence type="ECO:0000256" key="2">
    <source>
        <dbReference type="ARBA" id="ARBA00022679"/>
    </source>
</evidence>
<dbReference type="PANTHER" id="PTHR44329">
    <property type="entry name" value="SERINE/THREONINE-PROTEIN KINASE TNNI3K-RELATED"/>
    <property type="match status" value="1"/>
</dbReference>
<dbReference type="Proteomes" id="UP000693981">
    <property type="component" value="Unassembled WGS sequence"/>
</dbReference>
<accession>A0A8T1WQQ4</accession>
<dbReference type="AlphaFoldDB" id="A0A8T1WQQ4"/>
<evidence type="ECO:0000256" key="1">
    <source>
        <dbReference type="ARBA" id="ARBA00022527"/>
    </source>
</evidence>
<protein>
    <recommendedName>
        <fullName evidence="8">Protein kinase domain-containing protein</fullName>
    </recommendedName>
</protein>
<sequence>MASASRRRSSLGDRRGFFHLCGSPIRTHKMELDYVHGKGQSPTQVRAPEPVQDVDTQVMMRRPVRKQLKQKQRQAEADAAMEALARQLGQDGGGYYDSLLGVDTCEPMSCVADEGSNNSMRLEGARQAGIPLYLSDWFAPSKDATNNKRHRQANFIKTMNEPESESVASDCSASSDSDTSHQFLKAHQNVNMADVIVGRVIGEGAFGKVFKASWKGRDVAVKVLIRQNLSAEVVREFETEVKIMSFLHHPNICMLLGACLAPENRALVIELVEQGSLWAVLRTRRRQLTEEMRARFVLDTARGMSYLHQFELPILHRDMKSPNLLVERDFSIKISDFGLSRVKAQIQTMTGNCGTVQWMAPEVLGNRKYTEKADVFSFGIVVWEIFTGLCPYDGMTQIQVALGVLNHDLRPPIPRSCPRFFARLIRSCWMREPSLRPSFSELVCAFEQYAAHQ</sequence>
<evidence type="ECO:0000256" key="7">
    <source>
        <dbReference type="RuleBase" id="RU000304"/>
    </source>
</evidence>
<dbReference type="OrthoDB" id="339325at2759"/>
<proteinExistence type="inferred from homology"/>
<evidence type="ECO:0000256" key="5">
    <source>
        <dbReference type="ARBA" id="ARBA00022840"/>
    </source>
</evidence>
<dbReference type="GO" id="GO:0004674">
    <property type="term" value="F:protein serine/threonine kinase activity"/>
    <property type="evidence" value="ECO:0007669"/>
    <property type="project" value="UniProtKB-KW"/>
</dbReference>
<keyword evidence="10" id="KW-1185">Reference proteome</keyword>
<dbReference type="InterPro" id="IPR000719">
    <property type="entry name" value="Prot_kinase_dom"/>
</dbReference>
<evidence type="ECO:0000256" key="4">
    <source>
        <dbReference type="ARBA" id="ARBA00022777"/>
    </source>
</evidence>
<dbReference type="InterPro" id="IPR017441">
    <property type="entry name" value="Protein_kinase_ATP_BS"/>
</dbReference>
<keyword evidence="2" id="KW-0808">Transferase</keyword>
<evidence type="ECO:0000256" key="3">
    <source>
        <dbReference type="ARBA" id="ARBA00022741"/>
    </source>
</evidence>
<dbReference type="PANTHER" id="PTHR44329:SF288">
    <property type="entry name" value="MITOGEN-ACTIVATED PROTEIN KINASE KINASE KINASE 20"/>
    <property type="match status" value="1"/>
</dbReference>
<dbReference type="GO" id="GO:0005524">
    <property type="term" value="F:ATP binding"/>
    <property type="evidence" value="ECO:0007669"/>
    <property type="project" value="UniProtKB-UniRule"/>
</dbReference>
<comment type="similarity">
    <text evidence="7">Belongs to the protein kinase superfamily.</text>
</comment>
<keyword evidence="5 6" id="KW-0067">ATP-binding</keyword>
<dbReference type="Pfam" id="PF07714">
    <property type="entry name" value="PK_Tyr_Ser-Thr"/>
    <property type="match status" value="1"/>
</dbReference>
<dbReference type="EMBL" id="JAGDFL010000255">
    <property type="protein sequence ID" value="KAG7394678.1"/>
    <property type="molecule type" value="Genomic_DNA"/>
</dbReference>
<evidence type="ECO:0000259" key="8">
    <source>
        <dbReference type="PROSITE" id="PS50011"/>
    </source>
</evidence>
<dbReference type="CDD" id="cd13999">
    <property type="entry name" value="STKc_MAP3K-like"/>
    <property type="match status" value="1"/>
</dbReference>
<name>A0A8T1WQQ4_9STRA</name>
<dbReference type="PROSITE" id="PS50011">
    <property type="entry name" value="PROTEIN_KINASE_DOM"/>
    <property type="match status" value="1"/>
</dbReference>
<dbReference type="SMART" id="SM00220">
    <property type="entry name" value="S_TKc"/>
    <property type="match status" value="1"/>
</dbReference>
<gene>
    <name evidence="9" type="ORF">PHYBOEH_004834</name>
</gene>
<dbReference type="InterPro" id="IPR051681">
    <property type="entry name" value="Ser/Thr_Kinases-Pseudokinases"/>
</dbReference>
<feature type="binding site" evidence="6">
    <location>
        <position position="222"/>
    </location>
    <ligand>
        <name>ATP</name>
        <dbReference type="ChEBI" id="CHEBI:30616"/>
    </ligand>
</feature>
<evidence type="ECO:0000313" key="10">
    <source>
        <dbReference type="Proteomes" id="UP000693981"/>
    </source>
</evidence>
<dbReference type="InterPro" id="IPR008271">
    <property type="entry name" value="Ser/Thr_kinase_AS"/>
</dbReference>